<accession>A0ACA9P716</accession>
<evidence type="ECO:0000313" key="2">
    <source>
        <dbReference type="Proteomes" id="UP000789860"/>
    </source>
</evidence>
<reference evidence="1" key="1">
    <citation type="submission" date="2021-06" db="EMBL/GenBank/DDBJ databases">
        <authorList>
            <person name="Kallberg Y."/>
            <person name="Tangrot J."/>
            <person name="Rosling A."/>
        </authorList>
    </citation>
    <scope>NUCLEOTIDE SEQUENCE</scope>
    <source>
        <strain evidence="1">AU212A</strain>
    </source>
</reference>
<protein>
    <submittedName>
        <fullName evidence="1">3483_t:CDS:1</fullName>
    </submittedName>
</protein>
<sequence length="59" mass="6884">LRINTDSIEKSNYDYNYLMQQSESPITEESPNSLNSIRSLANENFEFTKLQKELILIAE</sequence>
<feature type="non-terminal residue" evidence="1">
    <location>
        <position position="1"/>
    </location>
</feature>
<name>A0ACA9P716_9GLOM</name>
<gene>
    <name evidence="1" type="ORF">SCALOS_LOCUS9923</name>
</gene>
<comment type="caution">
    <text evidence="1">The sequence shown here is derived from an EMBL/GenBank/DDBJ whole genome shotgun (WGS) entry which is preliminary data.</text>
</comment>
<organism evidence="1 2">
    <name type="scientific">Scutellospora calospora</name>
    <dbReference type="NCBI Taxonomy" id="85575"/>
    <lineage>
        <taxon>Eukaryota</taxon>
        <taxon>Fungi</taxon>
        <taxon>Fungi incertae sedis</taxon>
        <taxon>Mucoromycota</taxon>
        <taxon>Glomeromycotina</taxon>
        <taxon>Glomeromycetes</taxon>
        <taxon>Diversisporales</taxon>
        <taxon>Gigasporaceae</taxon>
        <taxon>Scutellospora</taxon>
    </lineage>
</organism>
<dbReference type="EMBL" id="CAJVPM010033809">
    <property type="protein sequence ID" value="CAG8686320.1"/>
    <property type="molecule type" value="Genomic_DNA"/>
</dbReference>
<dbReference type="Proteomes" id="UP000789860">
    <property type="component" value="Unassembled WGS sequence"/>
</dbReference>
<proteinExistence type="predicted"/>
<keyword evidence="2" id="KW-1185">Reference proteome</keyword>
<evidence type="ECO:0000313" key="1">
    <source>
        <dbReference type="EMBL" id="CAG8686320.1"/>
    </source>
</evidence>